<gene>
    <name evidence="1" type="ORF">M8C21_002080</name>
</gene>
<keyword evidence="2" id="KW-1185">Reference proteome</keyword>
<reference evidence="1" key="1">
    <citation type="submission" date="2022-06" db="EMBL/GenBank/DDBJ databases">
        <title>Uncovering the hologenomic basis of an extraordinary plant invasion.</title>
        <authorList>
            <person name="Bieker V.C."/>
            <person name="Martin M.D."/>
            <person name="Gilbert T."/>
            <person name="Hodgins K."/>
            <person name="Battlay P."/>
            <person name="Petersen B."/>
            <person name="Wilson J."/>
        </authorList>
    </citation>
    <scope>NUCLEOTIDE SEQUENCE</scope>
    <source>
        <strain evidence="1">AA19_3_7</strain>
        <tissue evidence="1">Leaf</tissue>
    </source>
</reference>
<evidence type="ECO:0000313" key="1">
    <source>
        <dbReference type="EMBL" id="KAI7758089.1"/>
    </source>
</evidence>
<accession>A0AAD5DEL3</accession>
<proteinExistence type="predicted"/>
<protein>
    <recommendedName>
        <fullName evidence="3">Fatty acid desaturase domain-containing protein</fullName>
    </recommendedName>
</protein>
<comment type="caution">
    <text evidence="1">The sequence shown here is derived from an EMBL/GenBank/DDBJ whole genome shotgun (WGS) entry which is preliminary data.</text>
</comment>
<organism evidence="1 2">
    <name type="scientific">Ambrosia artemisiifolia</name>
    <name type="common">Common ragweed</name>
    <dbReference type="NCBI Taxonomy" id="4212"/>
    <lineage>
        <taxon>Eukaryota</taxon>
        <taxon>Viridiplantae</taxon>
        <taxon>Streptophyta</taxon>
        <taxon>Embryophyta</taxon>
        <taxon>Tracheophyta</taxon>
        <taxon>Spermatophyta</taxon>
        <taxon>Magnoliopsida</taxon>
        <taxon>eudicotyledons</taxon>
        <taxon>Gunneridae</taxon>
        <taxon>Pentapetalae</taxon>
        <taxon>asterids</taxon>
        <taxon>campanulids</taxon>
        <taxon>Asterales</taxon>
        <taxon>Asteraceae</taxon>
        <taxon>Asteroideae</taxon>
        <taxon>Heliantheae alliance</taxon>
        <taxon>Heliantheae</taxon>
        <taxon>Ambrosia</taxon>
    </lineage>
</organism>
<evidence type="ECO:0008006" key="3">
    <source>
        <dbReference type="Google" id="ProtNLM"/>
    </source>
</evidence>
<evidence type="ECO:0000313" key="2">
    <source>
        <dbReference type="Proteomes" id="UP001206925"/>
    </source>
</evidence>
<dbReference type="EMBL" id="JAMZMK010000029">
    <property type="protein sequence ID" value="KAI7758089.1"/>
    <property type="molecule type" value="Genomic_DNA"/>
</dbReference>
<dbReference type="Proteomes" id="UP001206925">
    <property type="component" value="Unassembled WGS sequence"/>
</dbReference>
<name>A0AAD5DEL3_AMBAR</name>
<dbReference type="AlphaFoldDB" id="A0AAD5DEL3"/>
<sequence length="99" mass="11607">MWMPDEGILVNDCSKRIKTGSTLRGPKHVDRTSVWWFNLPRVEIFCHDINVHILHHVSSRIRSYNLRAAHKSLQENWGKVVPEISQPITFLRRVMPDHA</sequence>